<reference evidence="2 3" key="1">
    <citation type="journal article" date="2018" name="Nat. Ecol. Evol.">
        <title>Pezizomycetes genomes reveal the molecular basis of ectomycorrhizal truffle lifestyle.</title>
        <authorList>
            <person name="Murat C."/>
            <person name="Payen T."/>
            <person name="Noel B."/>
            <person name="Kuo A."/>
            <person name="Morin E."/>
            <person name="Chen J."/>
            <person name="Kohler A."/>
            <person name="Krizsan K."/>
            <person name="Balestrini R."/>
            <person name="Da Silva C."/>
            <person name="Montanini B."/>
            <person name="Hainaut M."/>
            <person name="Levati E."/>
            <person name="Barry K.W."/>
            <person name="Belfiori B."/>
            <person name="Cichocki N."/>
            <person name="Clum A."/>
            <person name="Dockter R.B."/>
            <person name="Fauchery L."/>
            <person name="Guy J."/>
            <person name="Iotti M."/>
            <person name="Le Tacon F."/>
            <person name="Lindquist E.A."/>
            <person name="Lipzen A."/>
            <person name="Malagnac F."/>
            <person name="Mello A."/>
            <person name="Molinier V."/>
            <person name="Miyauchi S."/>
            <person name="Poulain J."/>
            <person name="Riccioni C."/>
            <person name="Rubini A."/>
            <person name="Sitrit Y."/>
            <person name="Splivallo R."/>
            <person name="Traeger S."/>
            <person name="Wang M."/>
            <person name="Zifcakova L."/>
            <person name="Wipf D."/>
            <person name="Zambonelli A."/>
            <person name="Paolocci F."/>
            <person name="Nowrousian M."/>
            <person name="Ottonello S."/>
            <person name="Baldrian P."/>
            <person name="Spatafora J.W."/>
            <person name="Henrissat B."/>
            <person name="Nagy L.G."/>
            <person name="Aury J.M."/>
            <person name="Wincker P."/>
            <person name="Grigoriev I.V."/>
            <person name="Bonfante P."/>
            <person name="Martin F.M."/>
        </authorList>
    </citation>
    <scope>NUCLEOTIDE SEQUENCE [LARGE SCALE GENOMIC DNA]</scope>
    <source>
        <strain evidence="2 3">RN42</strain>
    </source>
</reference>
<dbReference type="EMBL" id="ML119648">
    <property type="protein sequence ID" value="RPA86677.1"/>
    <property type="molecule type" value="Genomic_DNA"/>
</dbReference>
<organism evidence="2 3">
    <name type="scientific">Ascobolus immersus RN42</name>
    <dbReference type="NCBI Taxonomy" id="1160509"/>
    <lineage>
        <taxon>Eukaryota</taxon>
        <taxon>Fungi</taxon>
        <taxon>Dikarya</taxon>
        <taxon>Ascomycota</taxon>
        <taxon>Pezizomycotina</taxon>
        <taxon>Pezizomycetes</taxon>
        <taxon>Pezizales</taxon>
        <taxon>Ascobolaceae</taxon>
        <taxon>Ascobolus</taxon>
    </lineage>
</organism>
<sequence>MNIHQLLLIAASTTFLSALASPRIAKPLPTGCFRAMEDAGILDMQPGDAEKQYSLESISRYSPHFNVYYKSGDNYTETNEAYYAYLASTPGAWYTVRNFTATEDGRNGTEVHRIGNRYAIWWEWHYYELVRSPVVEMACMTKEDGTVTEKCITSEQVAEYDLKQQKELADIGREILGDYSR</sequence>
<protein>
    <submittedName>
        <fullName evidence="2">Uncharacterized protein</fullName>
    </submittedName>
</protein>
<keyword evidence="3" id="KW-1185">Reference proteome</keyword>
<dbReference type="Proteomes" id="UP000275078">
    <property type="component" value="Unassembled WGS sequence"/>
</dbReference>
<feature type="signal peptide" evidence="1">
    <location>
        <begin position="1"/>
        <end position="18"/>
    </location>
</feature>
<evidence type="ECO:0000313" key="3">
    <source>
        <dbReference type="Proteomes" id="UP000275078"/>
    </source>
</evidence>
<keyword evidence="1" id="KW-0732">Signal</keyword>
<evidence type="ECO:0000256" key="1">
    <source>
        <dbReference type="SAM" id="SignalP"/>
    </source>
</evidence>
<accession>A0A3N4IMP4</accession>
<name>A0A3N4IMP4_ASCIM</name>
<proteinExistence type="predicted"/>
<gene>
    <name evidence="2" type="ORF">BJ508DRAFT_357802</name>
</gene>
<dbReference type="AlphaFoldDB" id="A0A3N4IMP4"/>
<evidence type="ECO:0000313" key="2">
    <source>
        <dbReference type="EMBL" id="RPA86677.1"/>
    </source>
</evidence>
<feature type="chain" id="PRO_5018019471" evidence="1">
    <location>
        <begin position="19"/>
        <end position="181"/>
    </location>
</feature>